<keyword evidence="1 2" id="KW-0371">Homeobox</keyword>
<dbReference type="Gene3D" id="1.10.10.60">
    <property type="entry name" value="Homeodomain-like"/>
    <property type="match status" value="1"/>
</dbReference>
<dbReference type="EMBL" id="LSSN01001131">
    <property type="protein sequence ID" value="OMJ20909.1"/>
    <property type="molecule type" value="Genomic_DNA"/>
</dbReference>
<reference evidence="4 5" key="1">
    <citation type="submission" date="2017-01" db="EMBL/GenBank/DDBJ databases">
        <authorList>
            <person name="Mah S.A."/>
            <person name="Swanson W.J."/>
            <person name="Moy G.W."/>
            <person name="Vacquier V.D."/>
        </authorList>
    </citation>
    <scope>NUCLEOTIDE SEQUENCE [LARGE SCALE GENOMIC DNA]</scope>
    <source>
        <strain evidence="4 5">GSMNP</strain>
    </source>
</reference>
<dbReference type="AlphaFoldDB" id="A0A1R1Y257"/>
<dbReference type="CDD" id="cd00086">
    <property type="entry name" value="homeodomain"/>
    <property type="match status" value="1"/>
</dbReference>
<dbReference type="GO" id="GO:0005634">
    <property type="term" value="C:nucleus"/>
    <property type="evidence" value="ECO:0007669"/>
    <property type="project" value="UniProtKB-SubCell"/>
</dbReference>
<dbReference type="InterPro" id="IPR009057">
    <property type="entry name" value="Homeodomain-like_sf"/>
</dbReference>
<name>A0A1R1Y257_9FUNG</name>
<comment type="subcellular location">
    <subcellularLocation>
        <location evidence="1 2">Nucleus</location>
    </subcellularLocation>
</comment>
<keyword evidence="1 2" id="KW-0539">Nucleus</keyword>
<keyword evidence="5" id="KW-1185">Reference proteome</keyword>
<dbReference type="PROSITE" id="PS50071">
    <property type="entry name" value="HOMEOBOX_2"/>
    <property type="match status" value="1"/>
</dbReference>
<sequence>MSKRAVQVWFQNRRAKEKDIKKKSAEFVLGRNESRQVSDLNVDTNECFGQMDKRLGYESSGIGNNQLVSDIYNLLIKNSPGNNGVVGEKEVRASGDIGLQLNCGDRVDNAIKLGSCVNSGLEFGFNNLISNNDGIFSILEDRASEDFAINYLNQLGNYNDLNCNNNGIGIDFKCPNATVIESSTKGLIAGKKKDFIFSDNIIGTFSNAENKVCVYPTIETIDFSSFDGSKKSLQDDGLNIVNSDLSSTLLGLGTTGGSYNFVDKYTLSDNYTDSSFQNSDNWNGGILDINYNNYSTNPRRNSYSTQSQPNLYQEPCLRPNSDHLTKNINFSFLIDNKNTVFLEPVYREQQLQPLIHTGALSSCGIYEYGDILDGNVGMNVRSL</sequence>
<feature type="domain" description="Homeobox" evidence="3">
    <location>
        <begin position="1"/>
        <end position="20"/>
    </location>
</feature>
<dbReference type="SUPFAM" id="SSF46689">
    <property type="entry name" value="Homeodomain-like"/>
    <property type="match status" value="1"/>
</dbReference>
<dbReference type="OrthoDB" id="6159439at2759"/>
<protein>
    <recommendedName>
        <fullName evidence="3">Homeobox domain-containing protein</fullName>
    </recommendedName>
</protein>
<feature type="DNA-binding region" description="Homeobox" evidence="1">
    <location>
        <begin position="3"/>
        <end position="21"/>
    </location>
</feature>
<dbReference type="Proteomes" id="UP000187283">
    <property type="component" value="Unassembled WGS sequence"/>
</dbReference>
<gene>
    <name evidence="4" type="ORF">AYI70_g3796</name>
</gene>
<organism evidence="4 5">
    <name type="scientific">Smittium culicis</name>
    <dbReference type="NCBI Taxonomy" id="133412"/>
    <lineage>
        <taxon>Eukaryota</taxon>
        <taxon>Fungi</taxon>
        <taxon>Fungi incertae sedis</taxon>
        <taxon>Zoopagomycota</taxon>
        <taxon>Kickxellomycotina</taxon>
        <taxon>Harpellomycetes</taxon>
        <taxon>Harpellales</taxon>
        <taxon>Legeriomycetaceae</taxon>
        <taxon>Smittium</taxon>
    </lineage>
</organism>
<evidence type="ECO:0000313" key="5">
    <source>
        <dbReference type="Proteomes" id="UP000187283"/>
    </source>
</evidence>
<comment type="caution">
    <text evidence="4">The sequence shown here is derived from an EMBL/GenBank/DDBJ whole genome shotgun (WGS) entry which is preliminary data.</text>
</comment>
<dbReference type="GO" id="GO:0003677">
    <property type="term" value="F:DNA binding"/>
    <property type="evidence" value="ECO:0007669"/>
    <property type="project" value="UniProtKB-UniRule"/>
</dbReference>
<keyword evidence="1 2" id="KW-0238">DNA-binding</keyword>
<dbReference type="InterPro" id="IPR001356">
    <property type="entry name" value="HD"/>
</dbReference>
<evidence type="ECO:0000259" key="3">
    <source>
        <dbReference type="PROSITE" id="PS50071"/>
    </source>
</evidence>
<evidence type="ECO:0000256" key="2">
    <source>
        <dbReference type="RuleBase" id="RU000682"/>
    </source>
</evidence>
<evidence type="ECO:0000313" key="4">
    <source>
        <dbReference type="EMBL" id="OMJ20909.1"/>
    </source>
</evidence>
<evidence type="ECO:0000256" key="1">
    <source>
        <dbReference type="PROSITE-ProRule" id="PRU00108"/>
    </source>
</evidence>
<proteinExistence type="predicted"/>
<accession>A0A1R1Y257</accession>
<dbReference type="Pfam" id="PF00046">
    <property type="entry name" value="Homeodomain"/>
    <property type="match status" value="1"/>
</dbReference>